<organism evidence="3 4">
    <name type="scientific">Desulfofundulus thermobenzoicus</name>
    <dbReference type="NCBI Taxonomy" id="29376"/>
    <lineage>
        <taxon>Bacteria</taxon>
        <taxon>Bacillati</taxon>
        <taxon>Bacillota</taxon>
        <taxon>Clostridia</taxon>
        <taxon>Eubacteriales</taxon>
        <taxon>Peptococcaceae</taxon>
        <taxon>Desulfofundulus</taxon>
    </lineage>
</organism>
<evidence type="ECO:0000259" key="2">
    <source>
        <dbReference type="PROSITE" id="PS50994"/>
    </source>
</evidence>
<dbReference type="Pfam" id="PF13683">
    <property type="entry name" value="rve_3"/>
    <property type="match status" value="1"/>
</dbReference>
<dbReference type="RefSeq" id="WP_341474087.1">
    <property type="nucleotide sequence ID" value="NZ_WHYR01000111.1"/>
</dbReference>
<dbReference type="InterPro" id="IPR012337">
    <property type="entry name" value="RNaseH-like_sf"/>
</dbReference>
<name>A0A6N7IWM5_9FIRM</name>
<dbReference type="InterPro" id="IPR001584">
    <property type="entry name" value="Integrase_cat-core"/>
</dbReference>
<dbReference type="InterPro" id="IPR048020">
    <property type="entry name" value="Transpos_IS3"/>
</dbReference>
<comment type="caution">
    <text evidence="3">The sequence shown here is derived from an EMBL/GenBank/DDBJ whole genome shotgun (WGS) entry which is preliminary data.</text>
</comment>
<dbReference type="EMBL" id="WHYR01000111">
    <property type="protein sequence ID" value="MQL54023.1"/>
    <property type="molecule type" value="Genomic_DNA"/>
</dbReference>
<dbReference type="Proteomes" id="UP000441717">
    <property type="component" value="Unassembled WGS sequence"/>
</dbReference>
<dbReference type="GO" id="GO:0003676">
    <property type="term" value="F:nucleic acid binding"/>
    <property type="evidence" value="ECO:0007669"/>
    <property type="project" value="InterPro"/>
</dbReference>
<dbReference type="PANTHER" id="PTHR46889:SF4">
    <property type="entry name" value="TRANSPOSASE INSO FOR INSERTION SEQUENCE ELEMENT IS911B-RELATED"/>
    <property type="match status" value="1"/>
</dbReference>
<protein>
    <submittedName>
        <fullName evidence="3">IS3 family transposase</fullName>
    </submittedName>
</protein>
<keyword evidence="4" id="KW-1185">Reference proteome</keyword>
<evidence type="ECO:0000313" key="3">
    <source>
        <dbReference type="EMBL" id="MQL54023.1"/>
    </source>
</evidence>
<dbReference type="SUPFAM" id="SSF53098">
    <property type="entry name" value="Ribonuclease H-like"/>
    <property type="match status" value="1"/>
</dbReference>
<reference evidence="3 4" key="1">
    <citation type="submission" date="2019-10" db="EMBL/GenBank/DDBJ databases">
        <title>Comparative genomics of sulfur disproportionating microorganisms.</title>
        <authorList>
            <person name="Ward L.M."/>
            <person name="Bertran E."/>
            <person name="Johnston D."/>
        </authorList>
    </citation>
    <scope>NUCLEOTIDE SEQUENCE [LARGE SCALE GENOMIC DNA]</scope>
    <source>
        <strain evidence="3 4">DSM 14055</strain>
    </source>
</reference>
<dbReference type="PROSITE" id="PS50994">
    <property type="entry name" value="INTEGRASE"/>
    <property type="match status" value="1"/>
</dbReference>
<comment type="function">
    <text evidence="1">Involved in the transposition of the insertion sequence.</text>
</comment>
<dbReference type="PANTHER" id="PTHR46889">
    <property type="entry name" value="TRANSPOSASE INSF FOR INSERTION SEQUENCE IS3B-RELATED"/>
    <property type="match status" value="1"/>
</dbReference>
<dbReference type="AlphaFoldDB" id="A0A6N7IWM5"/>
<evidence type="ECO:0000313" key="4">
    <source>
        <dbReference type="Proteomes" id="UP000441717"/>
    </source>
</evidence>
<accession>A0A6N7IWM5</accession>
<evidence type="ECO:0000256" key="1">
    <source>
        <dbReference type="ARBA" id="ARBA00002286"/>
    </source>
</evidence>
<dbReference type="NCBIfam" id="NF033516">
    <property type="entry name" value="transpos_IS3"/>
    <property type="match status" value="1"/>
</dbReference>
<dbReference type="Gene3D" id="3.30.420.10">
    <property type="entry name" value="Ribonuclease H-like superfamily/Ribonuclease H"/>
    <property type="match status" value="1"/>
</dbReference>
<dbReference type="InterPro" id="IPR025948">
    <property type="entry name" value="HTH-like_dom"/>
</dbReference>
<dbReference type="InterPro" id="IPR036397">
    <property type="entry name" value="RNaseH_sf"/>
</dbReference>
<dbReference type="GO" id="GO:0015074">
    <property type="term" value="P:DNA integration"/>
    <property type="evidence" value="ECO:0007669"/>
    <property type="project" value="InterPro"/>
</dbReference>
<gene>
    <name evidence="3" type="ORF">GFC01_17545</name>
</gene>
<proteinExistence type="predicted"/>
<dbReference type="Pfam" id="PF13276">
    <property type="entry name" value="HTH_21"/>
    <property type="match status" value="1"/>
</dbReference>
<dbReference type="InterPro" id="IPR050900">
    <property type="entry name" value="Transposase_IS3/IS150/IS904"/>
</dbReference>
<feature type="domain" description="Integrase catalytic" evidence="2">
    <location>
        <begin position="120"/>
        <end position="299"/>
    </location>
</feature>
<sequence>MDIARKWISLGYKISLVLRIIGISRSTYYHKMHKRPKPKNRIHTGGRPKSHYTLTKYGAIVSNEQVKEWICELIAGEGYAYGYLKLGYCLRNKFNLIINKKKVYRLCKELAILRPQRKINRHYPRKLTRNRLVTASNQLWEVDIKYGYIAGEDRFFFIMPIIDVYDRCIVDYHIGLCCEAKDAVATLKRALFKRQLFTATEKPVIRSDNGPQFISNLFDMTCRELNMEHERIPFKTPNLNAHIESFHSILEEECLSRHEFSSYAEAYETVTGFIRHYNNVRIHSATHYLAPAECYQLLMRNQMHLKPVRL</sequence>